<evidence type="ECO:0000259" key="7">
    <source>
        <dbReference type="PROSITE" id="PS51918"/>
    </source>
</evidence>
<keyword evidence="3" id="KW-0949">S-adenosyl-L-methionine</keyword>
<evidence type="ECO:0000313" key="9">
    <source>
        <dbReference type="Proteomes" id="UP000886860"/>
    </source>
</evidence>
<dbReference type="Gene3D" id="3.20.20.70">
    <property type="entry name" value="Aldolase class I"/>
    <property type="match status" value="1"/>
</dbReference>
<comment type="caution">
    <text evidence="8">The sequence shown here is derived from an EMBL/GenBank/DDBJ whole genome shotgun (WGS) entry which is preliminary data.</text>
</comment>
<evidence type="ECO:0000256" key="6">
    <source>
        <dbReference type="ARBA" id="ARBA00023014"/>
    </source>
</evidence>
<dbReference type="InterPro" id="IPR013785">
    <property type="entry name" value="Aldolase_TIM"/>
</dbReference>
<evidence type="ECO:0000256" key="4">
    <source>
        <dbReference type="ARBA" id="ARBA00022723"/>
    </source>
</evidence>
<evidence type="ECO:0000256" key="5">
    <source>
        <dbReference type="ARBA" id="ARBA00023004"/>
    </source>
</evidence>
<dbReference type="NCBIfam" id="TIGR02495">
    <property type="entry name" value="NrdG2"/>
    <property type="match status" value="1"/>
</dbReference>
<reference evidence="8" key="2">
    <citation type="journal article" date="2021" name="PeerJ">
        <title>Extensive microbial diversity within the chicken gut microbiome revealed by metagenomics and culture.</title>
        <authorList>
            <person name="Gilroy R."/>
            <person name="Ravi A."/>
            <person name="Getino M."/>
            <person name="Pursley I."/>
            <person name="Horton D.L."/>
            <person name="Alikhan N.F."/>
            <person name="Baker D."/>
            <person name="Gharbi K."/>
            <person name="Hall N."/>
            <person name="Watson M."/>
            <person name="Adriaenssens E.M."/>
            <person name="Foster-Nyarko E."/>
            <person name="Jarju S."/>
            <person name="Secka A."/>
            <person name="Antonio M."/>
            <person name="Oren A."/>
            <person name="Chaudhuri R.R."/>
            <person name="La Ragione R."/>
            <person name="Hildebrand F."/>
            <person name="Pallen M.J."/>
        </authorList>
    </citation>
    <scope>NUCLEOTIDE SEQUENCE</scope>
    <source>
        <strain evidence="8">CHK123-3438</strain>
    </source>
</reference>
<protein>
    <submittedName>
        <fullName evidence="8">Anaerobic ribonucleoside-triphosphate reductase activating protein</fullName>
    </submittedName>
</protein>
<name>A0A9D1GJR9_9FIRM</name>
<organism evidence="8 9">
    <name type="scientific">Candidatus Caccovicinus merdipullorum</name>
    <dbReference type="NCBI Taxonomy" id="2840724"/>
    <lineage>
        <taxon>Bacteria</taxon>
        <taxon>Bacillati</taxon>
        <taxon>Bacillota</taxon>
        <taxon>Clostridia</taxon>
        <taxon>Eubacteriales</taxon>
        <taxon>Candidatus Caccovicinus</taxon>
    </lineage>
</organism>
<dbReference type="SFLD" id="SFLDG01094">
    <property type="entry name" value="Uncharacterised_Radical_SAM_Su"/>
    <property type="match status" value="1"/>
</dbReference>
<proteinExistence type="predicted"/>
<dbReference type="InterPro" id="IPR007197">
    <property type="entry name" value="rSAM"/>
</dbReference>
<dbReference type="Proteomes" id="UP000886860">
    <property type="component" value="Unassembled WGS sequence"/>
</dbReference>
<dbReference type="InterPro" id="IPR012840">
    <property type="entry name" value="NrdG2"/>
</dbReference>
<dbReference type="Pfam" id="PF04055">
    <property type="entry name" value="Radical_SAM"/>
    <property type="match status" value="1"/>
</dbReference>
<dbReference type="GO" id="GO:0003824">
    <property type="term" value="F:catalytic activity"/>
    <property type="evidence" value="ECO:0007669"/>
    <property type="project" value="InterPro"/>
</dbReference>
<comment type="cofactor">
    <cofactor evidence="1">
        <name>[4Fe-4S] cluster</name>
        <dbReference type="ChEBI" id="CHEBI:49883"/>
    </cofactor>
</comment>
<dbReference type="SUPFAM" id="SSF102114">
    <property type="entry name" value="Radical SAM enzymes"/>
    <property type="match status" value="1"/>
</dbReference>
<sequence length="231" mass="25544">MRIGGFQKLTLLDFPGHMACIVFTVGCNFCCPFCHNAGLLRGQAGMDGPSREEILCYLQKRQGLLEGLVLSGGEPLLWKDAGEFLQKVRALGYRIKLDTNGSFPGRLKALLRDGLIDYVAMDIKHSREKYGQATGCGCEGILPALEESLRILRTSSVPFEVRTTLVKGIHKLEDVEEIGRWIRGDAPWYLQNYLDSGHVLAPEGLGPFSEGELKEMLKAAQRYCPAAALRT</sequence>
<dbReference type="InterPro" id="IPR058240">
    <property type="entry name" value="rSAM_sf"/>
</dbReference>
<evidence type="ECO:0000256" key="1">
    <source>
        <dbReference type="ARBA" id="ARBA00001966"/>
    </source>
</evidence>
<accession>A0A9D1GJR9</accession>
<dbReference type="CDD" id="cd01335">
    <property type="entry name" value="Radical_SAM"/>
    <property type="match status" value="1"/>
</dbReference>
<dbReference type="PROSITE" id="PS51918">
    <property type="entry name" value="RADICAL_SAM"/>
    <property type="match status" value="1"/>
</dbReference>
<dbReference type="AlphaFoldDB" id="A0A9D1GJR9"/>
<keyword evidence="2" id="KW-0004">4Fe-4S</keyword>
<dbReference type="PROSITE" id="PS51257">
    <property type="entry name" value="PROKAR_LIPOPROTEIN"/>
    <property type="match status" value="1"/>
</dbReference>
<dbReference type="EMBL" id="DVKS01000081">
    <property type="protein sequence ID" value="HIT41434.1"/>
    <property type="molecule type" value="Genomic_DNA"/>
</dbReference>
<evidence type="ECO:0000256" key="2">
    <source>
        <dbReference type="ARBA" id="ARBA00022485"/>
    </source>
</evidence>
<dbReference type="GO" id="GO:0051539">
    <property type="term" value="F:4 iron, 4 sulfur cluster binding"/>
    <property type="evidence" value="ECO:0007669"/>
    <property type="project" value="UniProtKB-KW"/>
</dbReference>
<keyword evidence="5" id="KW-0408">Iron</keyword>
<feature type="domain" description="Radical SAM core" evidence="7">
    <location>
        <begin position="13"/>
        <end position="231"/>
    </location>
</feature>
<dbReference type="PANTHER" id="PTHR30352">
    <property type="entry name" value="PYRUVATE FORMATE-LYASE-ACTIVATING ENZYME"/>
    <property type="match status" value="1"/>
</dbReference>
<dbReference type="SFLD" id="SFLDS00029">
    <property type="entry name" value="Radical_SAM"/>
    <property type="match status" value="1"/>
</dbReference>
<keyword evidence="6" id="KW-0411">Iron-sulfur</keyword>
<dbReference type="InterPro" id="IPR034457">
    <property type="entry name" value="Organic_radical-activating"/>
</dbReference>
<reference evidence="8" key="1">
    <citation type="submission" date="2020-10" db="EMBL/GenBank/DDBJ databases">
        <authorList>
            <person name="Gilroy R."/>
        </authorList>
    </citation>
    <scope>NUCLEOTIDE SEQUENCE</scope>
    <source>
        <strain evidence="8">CHK123-3438</strain>
    </source>
</reference>
<evidence type="ECO:0000313" key="8">
    <source>
        <dbReference type="EMBL" id="HIT41434.1"/>
    </source>
</evidence>
<dbReference type="GO" id="GO:0046872">
    <property type="term" value="F:metal ion binding"/>
    <property type="evidence" value="ECO:0007669"/>
    <property type="project" value="UniProtKB-KW"/>
</dbReference>
<gene>
    <name evidence="8" type="ORF">IAB60_04900</name>
</gene>
<evidence type="ECO:0000256" key="3">
    <source>
        <dbReference type="ARBA" id="ARBA00022691"/>
    </source>
</evidence>
<dbReference type="PANTHER" id="PTHR30352:SF5">
    <property type="entry name" value="PYRUVATE FORMATE-LYASE 1-ACTIVATING ENZYME"/>
    <property type="match status" value="1"/>
</dbReference>
<keyword evidence="4" id="KW-0479">Metal-binding</keyword>